<evidence type="ECO:0000256" key="5">
    <source>
        <dbReference type="ARBA" id="ARBA00022824"/>
    </source>
</evidence>
<dbReference type="PROSITE" id="PS50110">
    <property type="entry name" value="RESPONSE_REGULATORY"/>
    <property type="match status" value="1"/>
</dbReference>
<dbReference type="InterPro" id="IPR004358">
    <property type="entry name" value="Sig_transdc_His_kin-like_C"/>
</dbReference>
<protein>
    <recommendedName>
        <fullName evidence="3">histidine kinase</fullName>
        <ecNumber evidence="3">2.7.13.3</ecNumber>
    </recommendedName>
</protein>
<evidence type="ECO:0000256" key="8">
    <source>
        <dbReference type="SAM" id="MobiDB-lite"/>
    </source>
</evidence>
<reference evidence="13" key="1">
    <citation type="submission" date="2020-03" db="EMBL/GenBank/DDBJ databases">
        <title>Castanea mollissima Vanexum genome sequencing.</title>
        <authorList>
            <person name="Staton M."/>
        </authorList>
    </citation>
    <scope>NUCLEOTIDE SEQUENCE</scope>
    <source>
        <tissue evidence="13">Leaf</tissue>
    </source>
</reference>
<comment type="catalytic activity">
    <reaction evidence="1">
        <text>ATP + protein L-histidine = ADP + protein N-phospho-L-histidine.</text>
        <dbReference type="EC" id="2.7.13.3"/>
    </reaction>
</comment>
<feature type="domain" description="Response regulatory" evidence="12">
    <location>
        <begin position="1010"/>
        <end position="1141"/>
    </location>
</feature>
<keyword evidence="14" id="KW-1185">Reference proteome</keyword>
<dbReference type="InterPro" id="IPR003594">
    <property type="entry name" value="HATPase_dom"/>
</dbReference>
<dbReference type="PROSITE" id="PS50109">
    <property type="entry name" value="HIS_KIN"/>
    <property type="match status" value="1"/>
</dbReference>
<evidence type="ECO:0000259" key="12">
    <source>
        <dbReference type="PROSITE" id="PS50110"/>
    </source>
</evidence>
<gene>
    <name evidence="13" type="ORF">CMV_001430</name>
</gene>
<feature type="region of interest" description="Disordered" evidence="8">
    <location>
        <begin position="1201"/>
        <end position="1233"/>
    </location>
</feature>
<dbReference type="PRINTS" id="PR00344">
    <property type="entry name" value="BCTRLSENSOR"/>
</dbReference>
<dbReference type="InterPro" id="IPR036890">
    <property type="entry name" value="HATPase_C_sf"/>
</dbReference>
<feature type="transmembrane region" description="Helical" evidence="9">
    <location>
        <begin position="330"/>
        <end position="355"/>
    </location>
</feature>
<dbReference type="SUPFAM" id="SSF55874">
    <property type="entry name" value="ATPase domain of HSP90 chaperone/DNA topoisomerase II/histidine kinase"/>
    <property type="match status" value="1"/>
</dbReference>
<dbReference type="InterPro" id="IPR036097">
    <property type="entry name" value="HisK_dim/P_sf"/>
</dbReference>
<feature type="compositionally biased region" description="Low complexity" evidence="8">
    <location>
        <begin position="767"/>
        <end position="790"/>
    </location>
</feature>
<organism evidence="13 14">
    <name type="scientific">Castanea mollissima</name>
    <name type="common">Chinese chestnut</name>
    <dbReference type="NCBI Taxonomy" id="60419"/>
    <lineage>
        <taxon>Eukaryota</taxon>
        <taxon>Viridiplantae</taxon>
        <taxon>Streptophyta</taxon>
        <taxon>Embryophyta</taxon>
        <taxon>Tracheophyta</taxon>
        <taxon>Spermatophyta</taxon>
        <taxon>Magnoliopsida</taxon>
        <taxon>eudicotyledons</taxon>
        <taxon>Gunneridae</taxon>
        <taxon>Pentapetalae</taxon>
        <taxon>rosids</taxon>
        <taxon>fabids</taxon>
        <taxon>Fagales</taxon>
        <taxon>Fagaceae</taxon>
        <taxon>Castanea</taxon>
    </lineage>
</organism>
<dbReference type="InterPro" id="IPR005467">
    <property type="entry name" value="His_kinase_dom"/>
</dbReference>
<feature type="chain" id="PRO_5035240844" description="histidine kinase" evidence="10">
    <location>
        <begin position="20"/>
        <end position="1233"/>
    </location>
</feature>
<evidence type="ECO:0000259" key="11">
    <source>
        <dbReference type="PROSITE" id="PS50109"/>
    </source>
</evidence>
<feature type="domain" description="Histidine kinase" evidence="11">
    <location>
        <begin position="391"/>
        <end position="657"/>
    </location>
</feature>
<feature type="compositionally biased region" description="Polar residues" evidence="8">
    <location>
        <begin position="927"/>
        <end position="950"/>
    </location>
</feature>
<dbReference type="PANTHER" id="PTHR43719:SF75">
    <property type="entry name" value="HISTIDINE KINASE CKI1"/>
    <property type="match status" value="1"/>
</dbReference>
<dbReference type="AlphaFoldDB" id="A0A8J4RKV7"/>
<dbReference type="InterPro" id="IPR001789">
    <property type="entry name" value="Sig_transdc_resp-reg_receiver"/>
</dbReference>
<dbReference type="SMART" id="SM00387">
    <property type="entry name" value="HATPase_c"/>
    <property type="match status" value="1"/>
</dbReference>
<feature type="signal peptide" evidence="10">
    <location>
        <begin position="1"/>
        <end position="19"/>
    </location>
</feature>
<keyword evidence="9" id="KW-0472">Membrane</keyword>
<dbReference type="SMART" id="SM00388">
    <property type="entry name" value="HisKA"/>
    <property type="match status" value="1"/>
</dbReference>
<evidence type="ECO:0000256" key="4">
    <source>
        <dbReference type="ARBA" id="ARBA00022553"/>
    </source>
</evidence>
<evidence type="ECO:0000256" key="1">
    <source>
        <dbReference type="ARBA" id="ARBA00000085"/>
    </source>
</evidence>
<feature type="compositionally biased region" description="Basic and acidic residues" evidence="8">
    <location>
        <begin position="951"/>
        <end position="963"/>
    </location>
</feature>
<dbReference type="SUPFAM" id="SSF47384">
    <property type="entry name" value="Homodimeric domain of signal transducing histidine kinase"/>
    <property type="match status" value="1"/>
</dbReference>
<keyword evidence="5" id="KW-0256">Endoplasmic reticulum</keyword>
<evidence type="ECO:0000256" key="6">
    <source>
        <dbReference type="ARBA" id="ARBA00023170"/>
    </source>
</evidence>
<feature type="region of interest" description="Disordered" evidence="8">
    <location>
        <begin position="920"/>
        <end position="986"/>
    </location>
</feature>
<dbReference type="OrthoDB" id="60033at2759"/>
<evidence type="ECO:0000256" key="3">
    <source>
        <dbReference type="ARBA" id="ARBA00012438"/>
    </source>
</evidence>
<evidence type="ECO:0000256" key="7">
    <source>
        <dbReference type="PROSITE-ProRule" id="PRU00169"/>
    </source>
</evidence>
<evidence type="ECO:0000313" key="13">
    <source>
        <dbReference type="EMBL" id="KAF3975306.1"/>
    </source>
</evidence>
<dbReference type="EC" id="2.7.13.3" evidence="3"/>
<evidence type="ECO:0000256" key="10">
    <source>
        <dbReference type="SAM" id="SignalP"/>
    </source>
</evidence>
<dbReference type="EMBL" id="JRKL02000089">
    <property type="protein sequence ID" value="KAF3975306.1"/>
    <property type="molecule type" value="Genomic_DNA"/>
</dbReference>
<dbReference type="Gene3D" id="3.30.565.10">
    <property type="entry name" value="Histidine kinase-like ATPase, C-terminal domain"/>
    <property type="match status" value="1"/>
</dbReference>
<evidence type="ECO:0000256" key="9">
    <source>
        <dbReference type="SAM" id="Phobius"/>
    </source>
</evidence>
<dbReference type="SUPFAM" id="SSF52172">
    <property type="entry name" value="CheY-like"/>
    <property type="match status" value="1"/>
</dbReference>
<keyword evidence="6" id="KW-0675">Receptor</keyword>
<dbReference type="Pfam" id="PF00072">
    <property type="entry name" value="Response_reg"/>
    <property type="match status" value="1"/>
</dbReference>
<comment type="subcellular location">
    <subcellularLocation>
        <location evidence="2">Endoplasmic reticulum membrane</location>
        <topology evidence="2">Multi-pass membrane protein</topology>
    </subcellularLocation>
</comment>
<dbReference type="PANTHER" id="PTHR43719">
    <property type="entry name" value="TWO-COMPONENT HISTIDINE KINASE"/>
    <property type="match status" value="1"/>
</dbReference>
<accession>A0A8J4RKV7</accession>
<keyword evidence="4 7" id="KW-0597">Phosphoprotein</keyword>
<evidence type="ECO:0000256" key="2">
    <source>
        <dbReference type="ARBA" id="ARBA00004477"/>
    </source>
</evidence>
<dbReference type="Proteomes" id="UP000737018">
    <property type="component" value="Unassembled WGS sequence"/>
</dbReference>
<dbReference type="Gene3D" id="3.40.50.2300">
    <property type="match status" value="1"/>
</dbReference>
<dbReference type="InterPro" id="IPR050956">
    <property type="entry name" value="2C_system_His_kinase"/>
</dbReference>
<keyword evidence="10" id="KW-0732">Signal</keyword>
<keyword evidence="9" id="KW-1133">Transmembrane helix</keyword>
<dbReference type="CDD" id="cd17546">
    <property type="entry name" value="REC_hyHK_CKI1_RcsC-like"/>
    <property type="match status" value="1"/>
</dbReference>
<feature type="modified residue" description="4-aspartylphosphate" evidence="7">
    <location>
        <position position="1072"/>
    </location>
</feature>
<evidence type="ECO:0000313" key="14">
    <source>
        <dbReference type="Proteomes" id="UP000737018"/>
    </source>
</evidence>
<dbReference type="GO" id="GO:0000155">
    <property type="term" value="F:phosphorelay sensor kinase activity"/>
    <property type="evidence" value="ECO:0007669"/>
    <property type="project" value="InterPro"/>
</dbReference>
<dbReference type="InterPro" id="IPR003661">
    <property type="entry name" value="HisK_dim/P_dom"/>
</dbReference>
<dbReference type="Pfam" id="PF02518">
    <property type="entry name" value="HATPase_c"/>
    <property type="match status" value="1"/>
</dbReference>
<dbReference type="GO" id="GO:0005789">
    <property type="term" value="C:endoplasmic reticulum membrane"/>
    <property type="evidence" value="ECO:0007669"/>
    <property type="project" value="UniProtKB-SubCell"/>
</dbReference>
<dbReference type="SMART" id="SM00448">
    <property type="entry name" value="REC"/>
    <property type="match status" value="1"/>
</dbReference>
<keyword evidence="9" id="KW-0812">Transmembrane</keyword>
<feature type="compositionally biased region" description="Acidic residues" evidence="8">
    <location>
        <begin position="1204"/>
        <end position="1219"/>
    </location>
</feature>
<feature type="region of interest" description="Disordered" evidence="8">
    <location>
        <begin position="757"/>
        <end position="795"/>
    </location>
</feature>
<dbReference type="Pfam" id="PF00512">
    <property type="entry name" value="HisKA"/>
    <property type="match status" value="1"/>
</dbReference>
<name>A0A8J4RKV7_9ROSI</name>
<dbReference type="Gene3D" id="1.10.287.130">
    <property type="match status" value="1"/>
</dbReference>
<proteinExistence type="predicted"/>
<sequence>MQAFAVMLLPTALIPCWYSMISRVERQVNLNSQDFHSKLHYEIENTEKFLHPINSSATNLAGVLKLSLNGTKLSFSMIETKVAPLLFQAWSTIPYLSQISYIGLEGLFFSYYTGQNQTLAVYSNSSYNSGSSAPNVKRNLSCYIQHVNHETGELYGNSIECPSLNLVSRRWFQEALNSPNGYASLETGWNNSQDLILLSSARINGEGVISLGFSAQLLTARFTSIDRQGGSLYLATKDGKVLIEELKNTHMVLAGNMVSVQLMKPNGEQKVLGNVSCIIKDGSPRASTLNIQGTKYMFYCSSLDMVGVQSVYVLAFPQKGLVSLVHKNRIVALALLIVIITSMVVSILSCAYIFVRAAKREMHLCAALIKQMEATQQAERKSMNKSLAFASASHDVRASLAGLTGLIEMCYEEANPGSELETNLRQMDTCAKDLLGLLNSILDTSKIEAGKMQLEEEEFDLAQLLEDVVDLYHPVGIKKGVDVVLDPYDGSAIKFSQVKGDRGKLKQILCNLLSNAVKFTCEGHVTVRTWVRKPSLQNSIIASSQNGLMKYLQCLFRKSNEAYNDLEAMNAAQQDPNAMEFVFEVDDTGNGIPKEKHISVFENYVQVKETALGQGGTGLGLGIVQSLVRLMHGDISIVDKEIGEKGTCFRFNVILSTCEKNVSCNNAKAEDLEMVDDSHIPELTLSTPSPGLWLRTSSSKLTIHSTPSPKVTTSHVVLLIQNNERRRTSQRFMENLRIKVLVAKQWEHLPSTLQKIKHKENHSCHNSSGKSDLSSPSGYLSSSASNNSSGVEKDVPLSGMDGSNYILSVFKRTTPKFASSFILIVIDACAGPFLELCRIVAEFKKGLHNATCKVVWLEKPMMRNINFKHIEEDLVDPNDVVISKPFHGSRLYQVVRLLPEFGGTLQGNSSKLKEEIKFQAEKVPKDPSSSRSQSYIENSSANKHSTQQVELQDHGSSNEEAKKKSMSPIQTLSHVGSKPRSPPSNGILTKEQEIQEIGNSNDEKPLSGKKLLVADDNVLLRKLTVASLLKLGAIAETCVNGQEALDLVCKGLSDQRKLGASNILPYDYVLMDCEMPMMNGYEATKQIRKMEKSYGVHIPIIALTAHTSGGEAKVAIEAGMDIEDEGGCRVAATDLRFFKAMMEAESNNAIPPKHGVRATLRLGPETYVVCKNEGTLSDQLVSMKEESMSILKEFITKHNVPNDVPDELVEGSSEDDTEIPEQTHVKSKKTKLT</sequence>
<comment type="caution">
    <text evidence="13">The sequence shown here is derived from an EMBL/GenBank/DDBJ whole genome shotgun (WGS) entry which is preliminary data.</text>
</comment>
<dbReference type="InterPro" id="IPR011006">
    <property type="entry name" value="CheY-like_superfamily"/>
</dbReference>